<dbReference type="RefSeq" id="WP_290231347.1">
    <property type="nucleotide sequence ID" value="NZ_JAUFPZ010000002.1"/>
</dbReference>
<keyword evidence="2" id="KW-0732">Signal</keyword>
<feature type="region of interest" description="Disordered" evidence="1">
    <location>
        <begin position="67"/>
        <end position="89"/>
    </location>
</feature>
<gene>
    <name evidence="3" type="ORF">ACFOS1_11660</name>
    <name evidence="4" type="ORF">ACFOS1_15305</name>
</gene>
<evidence type="ECO:0000256" key="2">
    <source>
        <dbReference type="SAM" id="SignalP"/>
    </source>
</evidence>
<evidence type="ECO:0000313" key="5">
    <source>
        <dbReference type="Proteomes" id="UP001595793"/>
    </source>
</evidence>
<dbReference type="EMBL" id="JBHSAS010000011">
    <property type="protein sequence ID" value="MFC4028786.1"/>
    <property type="molecule type" value="Genomic_DNA"/>
</dbReference>
<feature type="chain" id="PRO_5045033256" evidence="2">
    <location>
        <begin position="24"/>
        <end position="143"/>
    </location>
</feature>
<reference evidence="4" key="3">
    <citation type="submission" date="2024-09" db="EMBL/GenBank/DDBJ databases">
        <authorList>
            <person name="Sun Q."/>
            <person name="Mori K."/>
        </authorList>
    </citation>
    <scope>NUCLEOTIDE SEQUENCE</scope>
    <source>
        <strain evidence="4">CECT 9128</strain>
    </source>
</reference>
<evidence type="ECO:0000313" key="4">
    <source>
        <dbReference type="EMBL" id="MFC4028786.1"/>
    </source>
</evidence>
<keyword evidence="5" id="KW-1185">Reference proteome</keyword>
<name>A0ABV8HEP5_9FLAO</name>
<accession>A0ABV8HEP5</accession>
<dbReference type="EMBL" id="JBHSAS010000006">
    <property type="protein sequence ID" value="MFC4028065.1"/>
    <property type="molecule type" value="Genomic_DNA"/>
</dbReference>
<reference evidence="4" key="1">
    <citation type="journal article" date="2014" name="Int. J. Syst. Evol. Microbiol.">
        <title>Complete genome of a new Firmicutes species belonging to the dominant human colonic microbiota ('Ruminococcus bicirculans') reveals two chromosomes and a selective capacity to utilize plant glucans.</title>
        <authorList>
            <consortium name="NISC Comparative Sequencing Program"/>
            <person name="Wegmann U."/>
            <person name="Louis P."/>
            <person name="Goesmann A."/>
            <person name="Henrissat B."/>
            <person name="Duncan S.H."/>
            <person name="Flint H.J."/>
        </authorList>
    </citation>
    <scope>NUCLEOTIDE SEQUENCE</scope>
    <source>
        <strain evidence="4">CECT 9128</strain>
    </source>
</reference>
<evidence type="ECO:0000313" key="3">
    <source>
        <dbReference type="EMBL" id="MFC4028065.1"/>
    </source>
</evidence>
<protein>
    <submittedName>
        <fullName evidence="4">Uncharacterized protein</fullName>
    </submittedName>
</protein>
<organism evidence="4 5">
    <name type="scientific">Zunongwangia endophytica</name>
    <dbReference type="NCBI Taxonomy" id="1808945"/>
    <lineage>
        <taxon>Bacteria</taxon>
        <taxon>Pseudomonadati</taxon>
        <taxon>Bacteroidota</taxon>
        <taxon>Flavobacteriia</taxon>
        <taxon>Flavobacteriales</taxon>
        <taxon>Flavobacteriaceae</taxon>
        <taxon>Zunongwangia</taxon>
    </lineage>
</organism>
<evidence type="ECO:0000256" key="1">
    <source>
        <dbReference type="SAM" id="MobiDB-lite"/>
    </source>
</evidence>
<dbReference type="Proteomes" id="UP001595793">
    <property type="component" value="Unassembled WGS sequence"/>
</dbReference>
<sequence length="143" mass="16467">MKLLFKYISFFALLLNGYGSLHANSLSGDSNSFSEEISFSCDQDSSFDYIGDSDALIHHRSNSFPERKFSESEEIEIEEAQNDSDADSSKKYLESSDYLATLFYTVLSAYHDFNRSDSKPYFSNQFHQLSYPSLCVRYCVFRI</sequence>
<feature type="signal peptide" evidence="2">
    <location>
        <begin position="1"/>
        <end position="23"/>
    </location>
</feature>
<feature type="compositionally biased region" description="Acidic residues" evidence="1">
    <location>
        <begin position="72"/>
        <end position="86"/>
    </location>
</feature>
<proteinExistence type="predicted"/>
<comment type="caution">
    <text evidence="4">The sequence shown here is derived from an EMBL/GenBank/DDBJ whole genome shotgun (WGS) entry which is preliminary data.</text>
</comment>
<reference evidence="5" key="2">
    <citation type="journal article" date="2019" name="Int. J. Syst. Evol. Microbiol.">
        <title>The Global Catalogue of Microorganisms (GCM) 10K type strain sequencing project: providing services to taxonomists for standard genome sequencing and annotation.</title>
        <authorList>
            <consortium name="The Broad Institute Genomics Platform"/>
            <consortium name="The Broad Institute Genome Sequencing Center for Infectious Disease"/>
            <person name="Wu L."/>
            <person name="Ma J."/>
        </authorList>
    </citation>
    <scope>NUCLEOTIDE SEQUENCE [LARGE SCALE GENOMIC DNA]</scope>
    <source>
        <strain evidence="5">CECT 9128</strain>
    </source>
</reference>